<accession>A0A1T0CKK7</accession>
<evidence type="ECO:0008006" key="4">
    <source>
        <dbReference type="Google" id="ProtNLM"/>
    </source>
</evidence>
<evidence type="ECO:0000313" key="2">
    <source>
        <dbReference type="EMBL" id="OOS22865.1"/>
    </source>
</evidence>
<dbReference type="RefSeq" id="WP_078306287.1">
    <property type="nucleotide sequence ID" value="NZ_CP147511.1"/>
</dbReference>
<feature type="signal peptide" evidence="1">
    <location>
        <begin position="1"/>
        <end position="21"/>
    </location>
</feature>
<comment type="caution">
    <text evidence="2">The sequence shown here is derived from an EMBL/GenBank/DDBJ whole genome shotgun (WGS) entry which is preliminary data.</text>
</comment>
<reference evidence="2 3" key="1">
    <citation type="submission" date="2017-02" db="EMBL/GenBank/DDBJ databases">
        <title>Draft genome sequence of Moraxella lincolnii CCUG 9405T type strain.</title>
        <authorList>
            <person name="Salva-Serra F."/>
            <person name="Engstrom-Jakobsson H."/>
            <person name="Thorell K."/>
            <person name="Jaen-Luchoro D."/>
            <person name="Gonzales-Siles L."/>
            <person name="Karlsson R."/>
            <person name="Yazdan S."/>
            <person name="Boulund F."/>
            <person name="Johnning A."/>
            <person name="Engstrand L."/>
            <person name="Kristiansson E."/>
            <person name="Moore E."/>
        </authorList>
    </citation>
    <scope>NUCLEOTIDE SEQUENCE [LARGE SCALE GENOMIC DNA]</scope>
    <source>
        <strain evidence="2 3">CCUG 9405</strain>
    </source>
</reference>
<evidence type="ECO:0000313" key="3">
    <source>
        <dbReference type="Proteomes" id="UP000191094"/>
    </source>
</evidence>
<proteinExistence type="predicted"/>
<organism evidence="2 3">
    <name type="scientific">Lwoffella lincolnii</name>
    <dbReference type="NCBI Taxonomy" id="90241"/>
    <lineage>
        <taxon>Bacteria</taxon>
        <taxon>Pseudomonadati</taxon>
        <taxon>Pseudomonadota</taxon>
        <taxon>Gammaproteobacteria</taxon>
        <taxon>Moraxellales</taxon>
        <taxon>Moraxellaceae</taxon>
        <taxon>Lwoffella</taxon>
    </lineage>
</organism>
<feature type="chain" id="PRO_5012142587" description="Outer membrane protein G1b" evidence="1">
    <location>
        <begin position="22"/>
        <end position="270"/>
    </location>
</feature>
<dbReference type="AlphaFoldDB" id="A0A1T0CKK7"/>
<gene>
    <name evidence="2" type="ORF">B0682_01305</name>
</gene>
<name>A0A1T0CKK7_9GAMM</name>
<dbReference type="STRING" id="90241.B0682_01305"/>
<evidence type="ECO:0000256" key="1">
    <source>
        <dbReference type="SAM" id="SignalP"/>
    </source>
</evidence>
<dbReference type="OrthoDB" id="7061880at2"/>
<dbReference type="Gene3D" id="2.40.160.170">
    <property type="match status" value="1"/>
</dbReference>
<dbReference type="Proteomes" id="UP000191094">
    <property type="component" value="Unassembled WGS sequence"/>
</dbReference>
<keyword evidence="3" id="KW-1185">Reference proteome</keyword>
<sequence length="270" mass="29252">MKVLSYSAIAAAVLASTSSMAAIQVGESATNFFQTATHPAAISAEIGTLGYGANIAWGVNESTELQAGWSGMDLKGDTKLNANDSWINYDKVLGEGYGDFKGKLDYKVKYSNPYLAVQMRPFKNSFTVGTGVMVPKNELNIKVTSESTGTDNSISFDNNKNKFTLSDEAAIEVRAKNKNRLAPYATLGFRPNIGDRWGAFAEVGAAYMGDFKSTTKVTGTVKQTTKDGQNVAQAQAIENAKQELENKITNSVKTDLKWYPIAKVGVTYRF</sequence>
<keyword evidence="1" id="KW-0732">Signal</keyword>
<protein>
    <recommendedName>
        <fullName evidence="4">Outer membrane protein G1b</fullName>
    </recommendedName>
</protein>
<dbReference type="EMBL" id="MUYT01000001">
    <property type="protein sequence ID" value="OOS22865.1"/>
    <property type="molecule type" value="Genomic_DNA"/>
</dbReference>